<dbReference type="PANTHER" id="PTHR33304:SF15">
    <property type="entry name" value="ZINC FINGER PHD-TYPE DOMAIN-CONTAINING PROTEIN"/>
    <property type="match status" value="1"/>
</dbReference>
<dbReference type="GeneID" id="113860076"/>
<organism evidence="9 10">
    <name type="scientific">Abrus precatorius</name>
    <name type="common">Indian licorice</name>
    <name type="synonym">Glycine abrus</name>
    <dbReference type="NCBI Taxonomy" id="3816"/>
    <lineage>
        <taxon>Eukaryota</taxon>
        <taxon>Viridiplantae</taxon>
        <taxon>Streptophyta</taxon>
        <taxon>Embryophyta</taxon>
        <taxon>Tracheophyta</taxon>
        <taxon>Spermatophyta</taxon>
        <taxon>Magnoliopsida</taxon>
        <taxon>eudicotyledons</taxon>
        <taxon>Gunneridae</taxon>
        <taxon>Pentapetalae</taxon>
        <taxon>rosids</taxon>
        <taxon>fabids</taxon>
        <taxon>Fabales</taxon>
        <taxon>Fabaceae</taxon>
        <taxon>Papilionoideae</taxon>
        <taxon>50 kb inversion clade</taxon>
        <taxon>NPAAA clade</taxon>
        <taxon>indigoferoid/millettioid clade</taxon>
        <taxon>Abreae</taxon>
        <taxon>Abrus</taxon>
    </lineage>
</organism>
<proteinExistence type="predicted"/>
<evidence type="ECO:0000256" key="5">
    <source>
        <dbReference type="ARBA" id="ARBA00023163"/>
    </source>
</evidence>
<keyword evidence="6" id="KW-0175">Coiled coil</keyword>
<keyword evidence="3" id="KW-0862">Zinc</keyword>
<dbReference type="AlphaFoldDB" id="A0A8B8KYR5"/>
<feature type="compositionally biased region" description="Polar residues" evidence="7">
    <location>
        <begin position="214"/>
        <end position="226"/>
    </location>
</feature>
<name>A0A8B8KYR5_ABRPR</name>
<keyword evidence="2" id="KW-0863">Zinc-finger</keyword>
<protein>
    <submittedName>
        <fullName evidence="10">Uncharacterized protein LOC113860076</fullName>
    </submittedName>
</protein>
<gene>
    <name evidence="10" type="primary">LOC113860076</name>
</gene>
<dbReference type="KEGG" id="aprc:113860076"/>
<evidence type="ECO:0000313" key="10">
    <source>
        <dbReference type="RefSeq" id="XP_027348503.1"/>
    </source>
</evidence>
<dbReference type="GO" id="GO:0140566">
    <property type="term" value="F:histone reader activity"/>
    <property type="evidence" value="ECO:0007669"/>
    <property type="project" value="InterPro"/>
</dbReference>
<accession>A0A8B8KYR5</accession>
<keyword evidence="1" id="KW-0479">Metal-binding</keyword>
<evidence type="ECO:0000313" key="9">
    <source>
        <dbReference type="Proteomes" id="UP000694853"/>
    </source>
</evidence>
<feature type="compositionally biased region" description="Basic and acidic residues" evidence="7">
    <location>
        <begin position="63"/>
        <end position="77"/>
    </location>
</feature>
<feature type="region of interest" description="Disordered" evidence="7">
    <location>
        <begin position="31"/>
        <end position="77"/>
    </location>
</feature>
<dbReference type="Proteomes" id="UP000694853">
    <property type="component" value="Unplaced"/>
</dbReference>
<dbReference type="InterPro" id="IPR056280">
    <property type="entry name" value="AIPP2-like_SPOC"/>
</dbReference>
<reference evidence="9" key="1">
    <citation type="journal article" date="2019" name="Toxins">
        <title>Detection of Abrin-Like and Prepropulchellin-Like Toxin Genes and Transcripts Using Whole Genome Sequencing and Full-Length Transcript Sequencing of Abrus precatorius.</title>
        <authorList>
            <person name="Hovde B.T."/>
            <person name="Daligault H.E."/>
            <person name="Hanschen E.R."/>
            <person name="Kunde Y.A."/>
            <person name="Johnson M.B."/>
            <person name="Starkenburg S.R."/>
            <person name="Johnson S.L."/>
        </authorList>
    </citation>
    <scope>NUCLEOTIDE SEQUENCE [LARGE SCALE GENOMIC DNA]</scope>
</reference>
<dbReference type="GO" id="GO:0034244">
    <property type="term" value="P:negative regulation of transcription elongation by RNA polymerase II"/>
    <property type="evidence" value="ECO:0007669"/>
    <property type="project" value="InterPro"/>
</dbReference>
<dbReference type="Pfam" id="PF23121">
    <property type="entry name" value="SPOC_AIPP2"/>
    <property type="match status" value="1"/>
</dbReference>
<feature type="region of interest" description="Disordered" evidence="7">
    <location>
        <begin position="195"/>
        <end position="227"/>
    </location>
</feature>
<keyword evidence="5" id="KW-0804">Transcription</keyword>
<dbReference type="GO" id="GO:0008270">
    <property type="term" value="F:zinc ion binding"/>
    <property type="evidence" value="ECO:0007669"/>
    <property type="project" value="UniProtKB-KW"/>
</dbReference>
<evidence type="ECO:0000256" key="2">
    <source>
        <dbReference type="ARBA" id="ARBA00022771"/>
    </source>
</evidence>
<dbReference type="OrthoDB" id="1436072at2759"/>
<feature type="coiled-coil region" evidence="6">
    <location>
        <begin position="99"/>
        <end position="126"/>
    </location>
</feature>
<keyword evidence="9" id="KW-1185">Reference proteome</keyword>
<dbReference type="RefSeq" id="XP_027348503.1">
    <property type="nucleotide sequence ID" value="XM_027492702.1"/>
</dbReference>
<sequence>MHDKLDKVPEGDWMCEECMVKSQCQTSEIPVNLESGGSSNLNFKSPPAWKRQTEGVSSTSHSSAERHSVPSEVQSVKKDRFIRMSAEPPVPCKPCYNTLQRREFSRKNLKNEKEKATKNITSKLQISCNSQEKAKVPHACGDKRSARTSEIELANKRMALETRATFPKASEPTSQNLLSKEPPFKKLEAASSVHSVKQSSYGSQGKPKLPSRLGNASPTLGSQTATETDKCSLLKSGSSKTADIKFKEQLAKVGYLEKQSVEQNIAIHDIREEKNLGLVPKPVSLNSARSAKLNGTGSEVILPNANRSMVLKNSSSAEETKASKGKYVSASHNPAMCLLASESGVAAAKCVNKTISCNETFISGSNCCRLDAVQSCGQLGCPIQPNSNKTHKDLNCLNEETKNKSLQAEGPIEAATAMKLHELGSQFEAATLSNDFFVPIPDCIWQGKFQIHRVEGIACTCVEIQAHLSIYASQKVVQVVDRLPDIIVLEELPRRKMWPSQFMESQATEENIALYFFANDLYSCGTYYRRLIEYMSKNDLALKGNLDGVELLIFSSNVLPEKSESRNTPLFLWGVFGECKIGNSVNTTVSNSQKQENRDIGSWALDVNVVPEDGSGIVRVHEIDQEKTFDGKEKTSKFVIDLNLSPLPESATPEDGPLLSVGNEGVNPNKDFKDSNSADNVELHGNPPMGAKNKSNNDKPSTPPSLSLVENLELLHWQAVLILFTLSKGLRKP</sequence>
<feature type="domain" description="AIPP2-like SPOC-like" evidence="8">
    <location>
        <begin position="445"/>
        <end position="576"/>
    </location>
</feature>
<feature type="compositionally biased region" description="Polar residues" evidence="7">
    <location>
        <begin position="31"/>
        <end position="43"/>
    </location>
</feature>
<reference evidence="10" key="2">
    <citation type="submission" date="2025-08" db="UniProtKB">
        <authorList>
            <consortium name="RefSeq"/>
        </authorList>
    </citation>
    <scope>IDENTIFICATION</scope>
    <source>
        <tissue evidence="10">Young leaves</tissue>
    </source>
</reference>
<dbReference type="InterPro" id="IPR049914">
    <property type="entry name" value="PHD1-3/5-6"/>
</dbReference>
<evidence type="ECO:0000256" key="4">
    <source>
        <dbReference type="ARBA" id="ARBA00023015"/>
    </source>
</evidence>
<evidence type="ECO:0000256" key="6">
    <source>
        <dbReference type="SAM" id="Coils"/>
    </source>
</evidence>
<feature type="region of interest" description="Disordered" evidence="7">
    <location>
        <begin position="646"/>
        <end position="704"/>
    </location>
</feature>
<evidence type="ECO:0000256" key="3">
    <source>
        <dbReference type="ARBA" id="ARBA00022833"/>
    </source>
</evidence>
<dbReference type="PANTHER" id="PTHR33304">
    <property type="match status" value="1"/>
</dbReference>
<evidence type="ECO:0000256" key="1">
    <source>
        <dbReference type="ARBA" id="ARBA00022723"/>
    </source>
</evidence>
<keyword evidence="4" id="KW-0805">Transcription regulation</keyword>
<evidence type="ECO:0000256" key="7">
    <source>
        <dbReference type="SAM" id="MobiDB-lite"/>
    </source>
</evidence>
<evidence type="ECO:0000259" key="8">
    <source>
        <dbReference type="Pfam" id="PF23121"/>
    </source>
</evidence>